<dbReference type="InParanoid" id="A0A0C2Z5R2"/>
<dbReference type="HOGENOM" id="CLU_2307737_0_0_1"/>
<organism evidence="1 2">
    <name type="scientific">Scleroderma citrinum Foug A</name>
    <dbReference type="NCBI Taxonomy" id="1036808"/>
    <lineage>
        <taxon>Eukaryota</taxon>
        <taxon>Fungi</taxon>
        <taxon>Dikarya</taxon>
        <taxon>Basidiomycota</taxon>
        <taxon>Agaricomycotina</taxon>
        <taxon>Agaricomycetes</taxon>
        <taxon>Agaricomycetidae</taxon>
        <taxon>Boletales</taxon>
        <taxon>Sclerodermatineae</taxon>
        <taxon>Sclerodermataceae</taxon>
        <taxon>Scleroderma</taxon>
    </lineage>
</organism>
<gene>
    <name evidence="1" type="ORF">SCLCIDRAFT_1140514</name>
</gene>
<accession>A0A0C2Z5R2</accession>
<evidence type="ECO:0000313" key="1">
    <source>
        <dbReference type="EMBL" id="KIM57328.1"/>
    </source>
</evidence>
<sequence>MKQCPRPFESCISEKRSATVTIFHCFRDYLLVRTTHPYVIMGRRAPGSQSMVPCTVVTALSEWAVEALMGSTNLGSADLRHRNRVNGRLIGQETPSLTKY</sequence>
<dbReference type="EMBL" id="KN822102">
    <property type="protein sequence ID" value="KIM57328.1"/>
    <property type="molecule type" value="Genomic_DNA"/>
</dbReference>
<keyword evidence="2" id="KW-1185">Reference proteome</keyword>
<protein>
    <submittedName>
        <fullName evidence="1">Uncharacterized protein</fullName>
    </submittedName>
</protein>
<dbReference type="AlphaFoldDB" id="A0A0C2Z5R2"/>
<reference evidence="1 2" key="1">
    <citation type="submission" date="2014-04" db="EMBL/GenBank/DDBJ databases">
        <authorList>
            <consortium name="DOE Joint Genome Institute"/>
            <person name="Kuo A."/>
            <person name="Kohler A."/>
            <person name="Nagy L.G."/>
            <person name="Floudas D."/>
            <person name="Copeland A."/>
            <person name="Barry K.W."/>
            <person name="Cichocki N."/>
            <person name="Veneault-Fourrey C."/>
            <person name="LaButti K."/>
            <person name="Lindquist E.A."/>
            <person name="Lipzen A."/>
            <person name="Lundell T."/>
            <person name="Morin E."/>
            <person name="Murat C."/>
            <person name="Sun H."/>
            <person name="Tunlid A."/>
            <person name="Henrissat B."/>
            <person name="Grigoriev I.V."/>
            <person name="Hibbett D.S."/>
            <person name="Martin F."/>
            <person name="Nordberg H.P."/>
            <person name="Cantor M.N."/>
            <person name="Hua S.X."/>
        </authorList>
    </citation>
    <scope>NUCLEOTIDE SEQUENCE [LARGE SCALE GENOMIC DNA]</scope>
    <source>
        <strain evidence="1 2">Foug A</strain>
    </source>
</reference>
<proteinExistence type="predicted"/>
<name>A0A0C2Z5R2_9AGAM</name>
<reference evidence="2" key="2">
    <citation type="submission" date="2015-01" db="EMBL/GenBank/DDBJ databases">
        <title>Evolutionary Origins and Diversification of the Mycorrhizal Mutualists.</title>
        <authorList>
            <consortium name="DOE Joint Genome Institute"/>
            <consortium name="Mycorrhizal Genomics Consortium"/>
            <person name="Kohler A."/>
            <person name="Kuo A."/>
            <person name="Nagy L.G."/>
            <person name="Floudas D."/>
            <person name="Copeland A."/>
            <person name="Barry K.W."/>
            <person name="Cichocki N."/>
            <person name="Veneault-Fourrey C."/>
            <person name="LaButti K."/>
            <person name="Lindquist E.A."/>
            <person name="Lipzen A."/>
            <person name="Lundell T."/>
            <person name="Morin E."/>
            <person name="Murat C."/>
            <person name="Riley R."/>
            <person name="Ohm R."/>
            <person name="Sun H."/>
            <person name="Tunlid A."/>
            <person name="Henrissat B."/>
            <person name="Grigoriev I.V."/>
            <person name="Hibbett D.S."/>
            <person name="Martin F."/>
        </authorList>
    </citation>
    <scope>NUCLEOTIDE SEQUENCE [LARGE SCALE GENOMIC DNA]</scope>
    <source>
        <strain evidence="2">Foug A</strain>
    </source>
</reference>
<evidence type="ECO:0000313" key="2">
    <source>
        <dbReference type="Proteomes" id="UP000053989"/>
    </source>
</evidence>
<dbReference type="Proteomes" id="UP000053989">
    <property type="component" value="Unassembled WGS sequence"/>
</dbReference>